<dbReference type="Proteomes" id="UP000308489">
    <property type="component" value="Chromosome 1"/>
</dbReference>
<name>A0A4U9QZZ5_HATHI</name>
<dbReference type="AlphaFoldDB" id="A0A4U9QZZ5"/>
<gene>
    <name evidence="1" type="ORF">NCTC503_00506</name>
</gene>
<reference evidence="1 2" key="1">
    <citation type="submission" date="2019-05" db="EMBL/GenBank/DDBJ databases">
        <authorList>
            <consortium name="Pathogen Informatics"/>
        </authorList>
    </citation>
    <scope>NUCLEOTIDE SEQUENCE [LARGE SCALE GENOMIC DNA]</scope>
    <source>
        <strain evidence="1 2">NCTC503</strain>
    </source>
</reference>
<dbReference type="KEGG" id="hhw:NCTC503_00506"/>
<keyword evidence="2" id="KW-1185">Reference proteome</keyword>
<dbReference type="EMBL" id="LR590481">
    <property type="protein sequence ID" value="VTQ84249.1"/>
    <property type="molecule type" value="Genomic_DNA"/>
</dbReference>
<sequence>MYRRLKSSKGNGNIIGRQSTDGKVRWRLDYGLNKGTHINIEDFRGGKGSSSTKIAIPFDGDEKTFESLLRHLNK</sequence>
<dbReference type="RefSeq" id="WP_138209293.1">
    <property type="nucleotide sequence ID" value="NZ_CBCRUQ010000009.1"/>
</dbReference>
<evidence type="ECO:0000313" key="1">
    <source>
        <dbReference type="EMBL" id="VTQ84249.1"/>
    </source>
</evidence>
<organism evidence="1 2">
    <name type="scientific">Hathewaya histolytica</name>
    <name type="common">Clostridium histolyticum</name>
    <dbReference type="NCBI Taxonomy" id="1498"/>
    <lineage>
        <taxon>Bacteria</taxon>
        <taxon>Bacillati</taxon>
        <taxon>Bacillota</taxon>
        <taxon>Clostridia</taxon>
        <taxon>Eubacteriales</taxon>
        <taxon>Clostridiaceae</taxon>
        <taxon>Hathewaya</taxon>
    </lineage>
</organism>
<dbReference type="OrthoDB" id="9815752at2"/>
<proteinExistence type="predicted"/>
<evidence type="ECO:0000313" key="2">
    <source>
        <dbReference type="Proteomes" id="UP000308489"/>
    </source>
</evidence>
<protein>
    <submittedName>
        <fullName evidence="1">Uncharacterized protein</fullName>
    </submittedName>
</protein>
<accession>A0A4U9QZZ5</accession>